<dbReference type="InterPro" id="IPR004143">
    <property type="entry name" value="BPL_LPL_catalytic"/>
</dbReference>
<sequence length="270" mass="27627">MTGVEDPFTGEFTVERVLDVPVGPAQEVADADVAARLALLAAVAGSTAPQTVRITRPAATAAFSRRDALLPGFATAAGRARDRGFAPVVRPVGGRLAPYHPGCLVVDVVGRAEDVRTGAIPRFEAFAQGLAEEFRAGGIDARVGEIPGEYCSGRHSINVAGAYKIVGTAQRQVRGGFLVSAVVVVRDPEPLADVVGATYAALGLPVDPATVGSLDRARPGLQPADAVELLLAACRRFLTLDETPAGGPSAGEASSQPGARELGGEVLATS</sequence>
<reference evidence="3 4" key="1">
    <citation type="submission" date="2024-09" db="EMBL/GenBank/DDBJ databases">
        <authorList>
            <person name="Sun Q."/>
            <person name="Mori K."/>
        </authorList>
    </citation>
    <scope>NUCLEOTIDE SEQUENCE [LARGE SCALE GENOMIC DNA]</scope>
    <source>
        <strain evidence="3 4">TISTR 1856</strain>
    </source>
</reference>
<dbReference type="SUPFAM" id="SSF55681">
    <property type="entry name" value="Class II aaRS and biotin synthetases"/>
    <property type="match status" value="1"/>
</dbReference>
<dbReference type="Proteomes" id="UP001589748">
    <property type="component" value="Unassembled WGS sequence"/>
</dbReference>
<evidence type="ECO:0000259" key="2">
    <source>
        <dbReference type="PROSITE" id="PS51733"/>
    </source>
</evidence>
<proteinExistence type="predicted"/>
<evidence type="ECO:0000313" key="3">
    <source>
        <dbReference type="EMBL" id="MFB9375906.1"/>
    </source>
</evidence>
<evidence type="ECO:0000256" key="1">
    <source>
        <dbReference type="SAM" id="MobiDB-lite"/>
    </source>
</evidence>
<feature type="domain" description="BPL/LPL catalytic" evidence="2">
    <location>
        <begin position="46"/>
        <end position="242"/>
    </location>
</feature>
<evidence type="ECO:0000313" key="4">
    <source>
        <dbReference type="Proteomes" id="UP001589748"/>
    </source>
</evidence>
<name>A0ABV5LP77_9ACTN</name>
<dbReference type="GO" id="GO:0016874">
    <property type="term" value="F:ligase activity"/>
    <property type="evidence" value="ECO:0007669"/>
    <property type="project" value="UniProtKB-KW"/>
</dbReference>
<accession>A0ABV5LP77</accession>
<feature type="region of interest" description="Disordered" evidence="1">
    <location>
        <begin position="243"/>
        <end position="270"/>
    </location>
</feature>
<gene>
    <name evidence="3" type="ORF">ACFFVI_02885</name>
</gene>
<comment type="caution">
    <text evidence="3">The sequence shown here is derived from an EMBL/GenBank/DDBJ whole genome shotgun (WGS) entry which is preliminary data.</text>
</comment>
<protein>
    <submittedName>
        <fullName evidence="3">Biotin/lipoate A/B protein ligase family protein</fullName>
    </submittedName>
</protein>
<dbReference type="PROSITE" id="PS51733">
    <property type="entry name" value="BPL_LPL_CATALYTIC"/>
    <property type="match status" value="1"/>
</dbReference>
<dbReference type="Pfam" id="PF21948">
    <property type="entry name" value="LplA-B_cat"/>
    <property type="match status" value="1"/>
</dbReference>
<keyword evidence="4" id="KW-1185">Reference proteome</keyword>
<dbReference type="EMBL" id="JBHMDM010000001">
    <property type="protein sequence ID" value="MFB9375906.1"/>
    <property type="molecule type" value="Genomic_DNA"/>
</dbReference>
<dbReference type="InterPro" id="IPR045864">
    <property type="entry name" value="aa-tRNA-synth_II/BPL/LPL"/>
</dbReference>
<dbReference type="RefSeq" id="WP_380139719.1">
    <property type="nucleotide sequence ID" value="NZ_JBHLUI010000012.1"/>
</dbReference>
<keyword evidence="3" id="KW-0436">Ligase</keyword>
<organism evidence="3 4">
    <name type="scientific">Kineococcus gynurae</name>
    <dbReference type="NCBI Taxonomy" id="452979"/>
    <lineage>
        <taxon>Bacteria</taxon>
        <taxon>Bacillati</taxon>
        <taxon>Actinomycetota</taxon>
        <taxon>Actinomycetes</taxon>
        <taxon>Kineosporiales</taxon>
        <taxon>Kineosporiaceae</taxon>
        <taxon>Kineococcus</taxon>
    </lineage>
</organism>
<dbReference type="Gene3D" id="3.30.930.10">
    <property type="entry name" value="Bira Bifunctional Protein, Domain 2"/>
    <property type="match status" value="1"/>
</dbReference>